<gene>
    <name evidence="2" type="ORF">SAMN05421760_10747</name>
</gene>
<feature type="transmembrane region" description="Helical" evidence="1">
    <location>
        <begin position="38"/>
        <end position="60"/>
    </location>
</feature>
<organism evidence="2 3">
    <name type="scientific">Neptunomonas antarctica</name>
    <dbReference type="NCBI Taxonomy" id="619304"/>
    <lineage>
        <taxon>Bacteria</taxon>
        <taxon>Pseudomonadati</taxon>
        <taxon>Pseudomonadota</taxon>
        <taxon>Gammaproteobacteria</taxon>
        <taxon>Oceanospirillales</taxon>
        <taxon>Oceanospirillaceae</taxon>
        <taxon>Neptunomonas</taxon>
    </lineage>
</organism>
<dbReference type="PROSITE" id="PS51257">
    <property type="entry name" value="PROKAR_LIPOPROTEIN"/>
    <property type="match status" value="1"/>
</dbReference>
<keyword evidence="1" id="KW-1133">Transmembrane helix</keyword>
<name>A0A1N7MV89_9GAMM</name>
<dbReference type="Proteomes" id="UP000185999">
    <property type="component" value="Unassembled WGS sequence"/>
</dbReference>
<evidence type="ECO:0000313" key="2">
    <source>
        <dbReference type="EMBL" id="SIS90064.1"/>
    </source>
</evidence>
<keyword evidence="1" id="KW-0812">Transmembrane</keyword>
<keyword evidence="1" id="KW-0472">Membrane</keyword>
<dbReference type="OrthoDB" id="6105601at2"/>
<keyword evidence="3" id="KW-1185">Reference proteome</keyword>
<dbReference type="STRING" id="619304.SAMN05421760_10747"/>
<proteinExistence type="predicted"/>
<sequence length="134" mass="14332">MKSLSAILIFCFITSIAGCGTIIHPERKGQINGRLDSSIILLDAIGLLFFFVPGVIAFAVDFSNGTIYLPGGRTSSLSPEELDEISGNGTIDIQALDAIVQKQTGSNVLFNGEELQAIHLNSIDQLPRDLVASR</sequence>
<dbReference type="AlphaFoldDB" id="A0A1N7MV89"/>
<reference evidence="3" key="1">
    <citation type="submission" date="2017-01" db="EMBL/GenBank/DDBJ databases">
        <authorList>
            <person name="Varghese N."/>
            <person name="Submissions S."/>
        </authorList>
    </citation>
    <scope>NUCLEOTIDE SEQUENCE [LARGE SCALE GENOMIC DNA]</scope>
    <source>
        <strain evidence="3">DSM 22306</strain>
    </source>
</reference>
<accession>A0A1N7MV89</accession>
<evidence type="ECO:0000256" key="1">
    <source>
        <dbReference type="SAM" id="Phobius"/>
    </source>
</evidence>
<dbReference type="RefSeq" id="WP_054340733.1">
    <property type="nucleotide sequence ID" value="NZ_FTOE01000007.1"/>
</dbReference>
<dbReference type="EMBL" id="FTOE01000007">
    <property type="protein sequence ID" value="SIS90064.1"/>
    <property type="molecule type" value="Genomic_DNA"/>
</dbReference>
<evidence type="ECO:0000313" key="3">
    <source>
        <dbReference type="Proteomes" id="UP000185999"/>
    </source>
</evidence>
<protein>
    <submittedName>
        <fullName evidence="2">Uncharacterized protein</fullName>
    </submittedName>
</protein>